<feature type="region of interest" description="Disordered" evidence="6">
    <location>
        <begin position="156"/>
        <end position="177"/>
    </location>
</feature>
<dbReference type="SMART" id="SM00066">
    <property type="entry name" value="GAL4"/>
    <property type="match status" value="1"/>
</dbReference>
<evidence type="ECO:0000256" key="4">
    <source>
        <dbReference type="ARBA" id="ARBA00023163"/>
    </source>
</evidence>
<dbReference type="SUPFAM" id="SSF57701">
    <property type="entry name" value="Zn2/Cys6 DNA-binding domain"/>
    <property type="match status" value="1"/>
</dbReference>
<feature type="region of interest" description="Disordered" evidence="6">
    <location>
        <begin position="233"/>
        <end position="258"/>
    </location>
</feature>
<evidence type="ECO:0000259" key="7">
    <source>
        <dbReference type="PROSITE" id="PS50048"/>
    </source>
</evidence>
<dbReference type="PANTHER" id="PTHR47338">
    <property type="entry name" value="ZN(II)2CYS6 TRANSCRIPTION FACTOR (EUROFUNG)-RELATED"/>
    <property type="match status" value="1"/>
</dbReference>
<keyword evidence="5" id="KW-0539">Nucleus</keyword>
<dbReference type="PANTHER" id="PTHR47338:SF5">
    <property type="entry name" value="ZN(II)2CYS6 TRANSCRIPTION FACTOR (EUROFUNG)"/>
    <property type="match status" value="1"/>
</dbReference>
<comment type="caution">
    <text evidence="8">The sequence shown here is derived from an EMBL/GenBank/DDBJ whole genome shotgun (WGS) entry which is preliminary data.</text>
</comment>
<evidence type="ECO:0000256" key="6">
    <source>
        <dbReference type="SAM" id="MobiDB-lite"/>
    </source>
</evidence>
<gene>
    <name evidence="8" type="ORF">B0J11DRAFT_530871</name>
</gene>
<sequence length="271" mass="29918">MASESVDRTTRASAACAACRAKKHRCSGERPECAQCKASSVPCEWPTQQKRGPPKQYIQSLEARLSQTETALLALLSHVSTERLDVTFDGALLDRGIDHNSAVPSTILKQSAHWKEFPLDSLDAIRRWYKYKTSPILGDLPRTGLTESETILSQDDISGPIPSDGSSLVPNAQSEDPYPPRWETGLQAIENELSTSQALQFIAEEENAIRTGAISDTTFALPAHEFEEDYVMRTSDSVGEPQARSGESEKGTQERTSVLNLSAQFKNDYIW</sequence>
<dbReference type="AlphaFoldDB" id="A0A9P9DSC2"/>
<dbReference type="EMBL" id="JAGMWT010000008">
    <property type="protein sequence ID" value="KAH7124177.1"/>
    <property type="molecule type" value="Genomic_DNA"/>
</dbReference>
<keyword evidence="4" id="KW-0804">Transcription</keyword>
<dbReference type="InterPro" id="IPR050815">
    <property type="entry name" value="TF_fung"/>
</dbReference>
<keyword evidence="9" id="KW-1185">Reference proteome</keyword>
<evidence type="ECO:0000256" key="5">
    <source>
        <dbReference type="ARBA" id="ARBA00023242"/>
    </source>
</evidence>
<dbReference type="Gene3D" id="4.10.240.10">
    <property type="entry name" value="Zn(2)-C6 fungal-type DNA-binding domain"/>
    <property type="match status" value="1"/>
</dbReference>
<dbReference type="InterPro" id="IPR001138">
    <property type="entry name" value="Zn2Cys6_DnaBD"/>
</dbReference>
<dbReference type="InterPro" id="IPR036864">
    <property type="entry name" value="Zn2-C6_fun-type_DNA-bd_sf"/>
</dbReference>
<protein>
    <recommendedName>
        <fullName evidence="7">Zn(2)-C6 fungal-type domain-containing protein</fullName>
    </recommendedName>
</protein>
<dbReference type="PROSITE" id="PS00463">
    <property type="entry name" value="ZN2_CY6_FUNGAL_1"/>
    <property type="match status" value="1"/>
</dbReference>
<evidence type="ECO:0000256" key="3">
    <source>
        <dbReference type="ARBA" id="ARBA00023015"/>
    </source>
</evidence>
<organism evidence="8 9">
    <name type="scientific">Dendryphion nanum</name>
    <dbReference type="NCBI Taxonomy" id="256645"/>
    <lineage>
        <taxon>Eukaryota</taxon>
        <taxon>Fungi</taxon>
        <taxon>Dikarya</taxon>
        <taxon>Ascomycota</taxon>
        <taxon>Pezizomycotina</taxon>
        <taxon>Dothideomycetes</taxon>
        <taxon>Pleosporomycetidae</taxon>
        <taxon>Pleosporales</taxon>
        <taxon>Torulaceae</taxon>
        <taxon>Dendryphion</taxon>
    </lineage>
</organism>
<feature type="compositionally biased region" description="Polar residues" evidence="6">
    <location>
        <begin position="164"/>
        <end position="174"/>
    </location>
</feature>
<feature type="domain" description="Zn(2)-C6 fungal-type" evidence="7">
    <location>
        <begin position="15"/>
        <end position="45"/>
    </location>
</feature>
<dbReference type="GO" id="GO:0008270">
    <property type="term" value="F:zinc ion binding"/>
    <property type="evidence" value="ECO:0007669"/>
    <property type="project" value="InterPro"/>
</dbReference>
<accession>A0A9P9DSC2</accession>
<dbReference type="GO" id="GO:0005634">
    <property type="term" value="C:nucleus"/>
    <property type="evidence" value="ECO:0007669"/>
    <property type="project" value="UniProtKB-SubCell"/>
</dbReference>
<dbReference type="Pfam" id="PF00172">
    <property type="entry name" value="Zn_clus"/>
    <property type="match status" value="1"/>
</dbReference>
<comment type="subcellular location">
    <subcellularLocation>
        <location evidence="1">Nucleus</location>
    </subcellularLocation>
</comment>
<proteinExistence type="predicted"/>
<dbReference type="Proteomes" id="UP000700596">
    <property type="component" value="Unassembled WGS sequence"/>
</dbReference>
<name>A0A9P9DSC2_9PLEO</name>
<evidence type="ECO:0000256" key="2">
    <source>
        <dbReference type="ARBA" id="ARBA00022723"/>
    </source>
</evidence>
<dbReference type="PROSITE" id="PS50048">
    <property type="entry name" value="ZN2_CY6_FUNGAL_2"/>
    <property type="match status" value="1"/>
</dbReference>
<keyword evidence="3" id="KW-0805">Transcription regulation</keyword>
<dbReference type="GO" id="GO:0000981">
    <property type="term" value="F:DNA-binding transcription factor activity, RNA polymerase II-specific"/>
    <property type="evidence" value="ECO:0007669"/>
    <property type="project" value="InterPro"/>
</dbReference>
<evidence type="ECO:0000313" key="9">
    <source>
        <dbReference type="Proteomes" id="UP000700596"/>
    </source>
</evidence>
<evidence type="ECO:0000256" key="1">
    <source>
        <dbReference type="ARBA" id="ARBA00004123"/>
    </source>
</evidence>
<dbReference type="OrthoDB" id="10261408at2759"/>
<dbReference type="CDD" id="cd00067">
    <property type="entry name" value="GAL4"/>
    <property type="match status" value="1"/>
</dbReference>
<reference evidence="8" key="1">
    <citation type="journal article" date="2021" name="Nat. Commun.">
        <title>Genetic determinants of endophytism in the Arabidopsis root mycobiome.</title>
        <authorList>
            <person name="Mesny F."/>
            <person name="Miyauchi S."/>
            <person name="Thiergart T."/>
            <person name="Pickel B."/>
            <person name="Atanasova L."/>
            <person name="Karlsson M."/>
            <person name="Huettel B."/>
            <person name="Barry K.W."/>
            <person name="Haridas S."/>
            <person name="Chen C."/>
            <person name="Bauer D."/>
            <person name="Andreopoulos W."/>
            <person name="Pangilinan J."/>
            <person name="LaButti K."/>
            <person name="Riley R."/>
            <person name="Lipzen A."/>
            <person name="Clum A."/>
            <person name="Drula E."/>
            <person name="Henrissat B."/>
            <person name="Kohler A."/>
            <person name="Grigoriev I.V."/>
            <person name="Martin F.M."/>
            <person name="Hacquard S."/>
        </authorList>
    </citation>
    <scope>NUCLEOTIDE SEQUENCE</scope>
    <source>
        <strain evidence="8">MPI-CAGE-CH-0243</strain>
    </source>
</reference>
<keyword evidence="2" id="KW-0479">Metal-binding</keyword>
<evidence type="ECO:0000313" key="8">
    <source>
        <dbReference type="EMBL" id="KAH7124177.1"/>
    </source>
</evidence>